<feature type="region of interest" description="Disordered" evidence="1">
    <location>
        <begin position="41"/>
        <end position="69"/>
    </location>
</feature>
<dbReference type="EMBL" id="CM003373">
    <property type="protein sequence ID" value="KOM38877.1"/>
    <property type="molecule type" value="Genomic_DNA"/>
</dbReference>
<dbReference type="STRING" id="3914.A0A0L9U880"/>
<evidence type="ECO:0000313" key="3">
    <source>
        <dbReference type="Proteomes" id="UP000053144"/>
    </source>
</evidence>
<gene>
    <name evidence="2" type="ORF">LR48_Vigan03g225900</name>
</gene>
<protein>
    <submittedName>
        <fullName evidence="2">Uncharacterized protein</fullName>
    </submittedName>
</protein>
<dbReference type="Proteomes" id="UP000053144">
    <property type="component" value="Chromosome 3"/>
</dbReference>
<evidence type="ECO:0000256" key="1">
    <source>
        <dbReference type="SAM" id="MobiDB-lite"/>
    </source>
</evidence>
<dbReference type="InterPro" id="IPR039317">
    <property type="entry name" value="TIC"/>
</dbReference>
<dbReference type="PANTHER" id="PTHR34798:SF2">
    <property type="entry name" value="PROTEIN TIME FOR COFFEE"/>
    <property type="match status" value="1"/>
</dbReference>
<evidence type="ECO:0000313" key="2">
    <source>
        <dbReference type="EMBL" id="KOM38877.1"/>
    </source>
</evidence>
<accession>A0A0L9U880</accession>
<dbReference type="Gramene" id="KOM38877">
    <property type="protein sequence ID" value="KOM38877"/>
    <property type="gene ID" value="LR48_Vigan03g225900"/>
</dbReference>
<organism evidence="2 3">
    <name type="scientific">Phaseolus angularis</name>
    <name type="common">Azuki bean</name>
    <name type="synonym">Vigna angularis</name>
    <dbReference type="NCBI Taxonomy" id="3914"/>
    <lineage>
        <taxon>Eukaryota</taxon>
        <taxon>Viridiplantae</taxon>
        <taxon>Streptophyta</taxon>
        <taxon>Embryophyta</taxon>
        <taxon>Tracheophyta</taxon>
        <taxon>Spermatophyta</taxon>
        <taxon>Magnoliopsida</taxon>
        <taxon>eudicotyledons</taxon>
        <taxon>Gunneridae</taxon>
        <taxon>Pentapetalae</taxon>
        <taxon>rosids</taxon>
        <taxon>fabids</taxon>
        <taxon>Fabales</taxon>
        <taxon>Fabaceae</taxon>
        <taxon>Papilionoideae</taxon>
        <taxon>50 kb inversion clade</taxon>
        <taxon>NPAAA clade</taxon>
        <taxon>indigoferoid/millettioid clade</taxon>
        <taxon>Phaseoleae</taxon>
        <taxon>Vigna</taxon>
    </lineage>
</organism>
<name>A0A0L9U880_PHAAN</name>
<dbReference type="AlphaFoldDB" id="A0A0L9U880"/>
<proteinExistence type="predicted"/>
<dbReference type="PANTHER" id="PTHR34798">
    <property type="entry name" value="PROTEIN TIME FOR COFFEE"/>
    <property type="match status" value="1"/>
</dbReference>
<sequence length="102" mass="10585">MGGEESPFTADSRLARATMNIYGPNFALLMQTPNFALMTPTSISGAGSNGGHSETKQAQQHPAPKAGGETAPAFAMSFAAINGAYAPPVFTSHLSHKIIHAK</sequence>
<dbReference type="GO" id="GO:0042752">
    <property type="term" value="P:regulation of circadian rhythm"/>
    <property type="evidence" value="ECO:0007669"/>
    <property type="project" value="InterPro"/>
</dbReference>
<dbReference type="GO" id="GO:0005634">
    <property type="term" value="C:nucleus"/>
    <property type="evidence" value="ECO:0007669"/>
    <property type="project" value="TreeGrafter"/>
</dbReference>
<reference evidence="3" key="1">
    <citation type="journal article" date="2015" name="Proc. Natl. Acad. Sci. U.S.A.">
        <title>Genome sequencing of adzuki bean (Vigna angularis) provides insight into high starch and low fat accumulation and domestication.</title>
        <authorList>
            <person name="Yang K."/>
            <person name="Tian Z."/>
            <person name="Chen C."/>
            <person name="Luo L."/>
            <person name="Zhao B."/>
            <person name="Wang Z."/>
            <person name="Yu L."/>
            <person name="Li Y."/>
            <person name="Sun Y."/>
            <person name="Li W."/>
            <person name="Chen Y."/>
            <person name="Li Y."/>
            <person name="Zhang Y."/>
            <person name="Ai D."/>
            <person name="Zhao J."/>
            <person name="Shang C."/>
            <person name="Ma Y."/>
            <person name="Wu B."/>
            <person name="Wang M."/>
            <person name="Gao L."/>
            <person name="Sun D."/>
            <person name="Zhang P."/>
            <person name="Guo F."/>
            <person name="Wang W."/>
            <person name="Li Y."/>
            <person name="Wang J."/>
            <person name="Varshney R.K."/>
            <person name="Wang J."/>
            <person name="Ling H.Q."/>
            <person name="Wan P."/>
        </authorList>
    </citation>
    <scope>NUCLEOTIDE SEQUENCE</scope>
    <source>
        <strain evidence="3">cv. Jingnong 6</strain>
    </source>
</reference>